<dbReference type="PANTHER" id="PTHR13866:SF14">
    <property type="entry name" value="BM-40"/>
    <property type="match status" value="1"/>
</dbReference>
<keyword evidence="4" id="KW-0106">Calcium</keyword>
<protein>
    <submittedName>
        <fullName evidence="9">Jg8432 protein</fullName>
    </submittedName>
</protein>
<sequence>MTNLCVQKRRRHRRLRTTTTTEPAMLAAARLFPPAAHVQREDAEAEHVELDMAERLDEKRFQEAERARINELMNEIPDEEDGNEVFLDDPCLKVHCSAGRVCEIDEHGDAVCNCIKECPYETDSRRKLFPIRAPLMALEHCIAPFLNRCDEDNDHRITLAEWGKCLQLEEYELEDRCDELVDEDGNTKKEE</sequence>
<dbReference type="Pfam" id="PF09289">
    <property type="entry name" value="FOLN"/>
    <property type="match status" value="1"/>
</dbReference>
<accession>A0A8S4SNX4</accession>
<evidence type="ECO:0000259" key="7">
    <source>
        <dbReference type="Pfam" id="PF09289"/>
    </source>
</evidence>
<evidence type="ECO:0000313" key="9">
    <source>
        <dbReference type="EMBL" id="CAH2267990.1"/>
    </source>
</evidence>
<proteinExistence type="predicted"/>
<keyword evidence="3" id="KW-0732">Signal</keyword>
<dbReference type="InterPro" id="IPR015369">
    <property type="entry name" value="Follistatin/Osteonectin_EGF"/>
</dbReference>
<evidence type="ECO:0000256" key="4">
    <source>
        <dbReference type="ARBA" id="ARBA00022837"/>
    </source>
</evidence>
<dbReference type="PANTHER" id="PTHR13866">
    <property type="entry name" value="SPARC OSTEONECTIN"/>
    <property type="match status" value="1"/>
</dbReference>
<keyword evidence="5" id="KW-1015">Disulfide bond</keyword>
<name>A0A8S4SNX4_9NEOP</name>
<dbReference type="SUPFAM" id="SSF47473">
    <property type="entry name" value="EF-hand"/>
    <property type="match status" value="1"/>
</dbReference>
<evidence type="ECO:0000256" key="5">
    <source>
        <dbReference type="ARBA" id="ARBA00023157"/>
    </source>
</evidence>
<dbReference type="InterPro" id="IPR018247">
    <property type="entry name" value="EF_Hand_1_Ca_BS"/>
</dbReference>
<dbReference type="EMBL" id="CAKXAJ010026408">
    <property type="protein sequence ID" value="CAH2267990.1"/>
    <property type="molecule type" value="Genomic_DNA"/>
</dbReference>
<feature type="domain" description="SPARC/Testican calcium-binding" evidence="8">
    <location>
        <begin position="124"/>
        <end position="165"/>
    </location>
</feature>
<dbReference type="Gene3D" id="3.30.60.30">
    <property type="match status" value="1"/>
</dbReference>
<comment type="caution">
    <text evidence="9">The sequence shown here is derived from an EMBL/GenBank/DDBJ whole genome shotgun (WGS) entry which is preliminary data.</text>
</comment>
<evidence type="ECO:0000256" key="6">
    <source>
        <dbReference type="ARBA" id="ARBA00023180"/>
    </source>
</evidence>
<dbReference type="PROSITE" id="PS00018">
    <property type="entry name" value="EF_HAND_1"/>
    <property type="match status" value="1"/>
</dbReference>
<dbReference type="GO" id="GO:0005615">
    <property type="term" value="C:extracellular space"/>
    <property type="evidence" value="ECO:0007669"/>
    <property type="project" value="TreeGrafter"/>
</dbReference>
<dbReference type="Proteomes" id="UP000838756">
    <property type="component" value="Unassembled WGS sequence"/>
</dbReference>
<dbReference type="AlphaFoldDB" id="A0A8S4SNX4"/>
<evidence type="ECO:0000313" key="10">
    <source>
        <dbReference type="Proteomes" id="UP000838756"/>
    </source>
</evidence>
<reference evidence="9" key="1">
    <citation type="submission" date="2022-03" db="EMBL/GenBank/DDBJ databases">
        <authorList>
            <person name="Lindestad O."/>
        </authorList>
    </citation>
    <scope>NUCLEOTIDE SEQUENCE</scope>
</reference>
<evidence type="ECO:0000256" key="1">
    <source>
        <dbReference type="ARBA" id="ARBA00004613"/>
    </source>
</evidence>
<dbReference type="OrthoDB" id="9972865at2759"/>
<keyword evidence="6" id="KW-0325">Glycoprotein</keyword>
<comment type="subcellular location">
    <subcellularLocation>
        <location evidence="1">Secreted</location>
    </subcellularLocation>
</comment>
<keyword evidence="10" id="KW-1185">Reference proteome</keyword>
<evidence type="ECO:0000259" key="8">
    <source>
        <dbReference type="Pfam" id="PF10591"/>
    </source>
</evidence>
<evidence type="ECO:0000256" key="2">
    <source>
        <dbReference type="ARBA" id="ARBA00022525"/>
    </source>
</evidence>
<dbReference type="GO" id="GO:0005518">
    <property type="term" value="F:collagen binding"/>
    <property type="evidence" value="ECO:0007669"/>
    <property type="project" value="TreeGrafter"/>
</dbReference>
<dbReference type="Pfam" id="PF10591">
    <property type="entry name" value="SPARC_Ca_bdg"/>
    <property type="match status" value="1"/>
</dbReference>
<dbReference type="InterPro" id="IPR011992">
    <property type="entry name" value="EF-hand-dom_pair"/>
</dbReference>
<organism evidence="9 10">
    <name type="scientific">Pararge aegeria aegeria</name>
    <dbReference type="NCBI Taxonomy" id="348720"/>
    <lineage>
        <taxon>Eukaryota</taxon>
        <taxon>Metazoa</taxon>
        <taxon>Ecdysozoa</taxon>
        <taxon>Arthropoda</taxon>
        <taxon>Hexapoda</taxon>
        <taxon>Insecta</taxon>
        <taxon>Pterygota</taxon>
        <taxon>Neoptera</taxon>
        <taxon>Endopterygota</taxon>
        <taxon>Lepidoptera</taxon>
        <taxon>Glossata</taxon>
        <taxon>Ditrysia</taxon>
        <taxon>Papilionoidea</taxon>
        <taxon>Nymphalidae</taxon>
        <taxon>Satyrinae</taxon>
        <taxon>Satyrini</taxon>
        <taxon>Parargina</taxon>
        <taxon>Pararge</taxon>
    </lineage>
</organism>
<keyword evidence="2" id="KW-0964">Secreted</keyword>
<dbReference type="Gene3D" id="1.10.238.10">
    <property type="entry name" value="EF-hand"/>
    <property type="match status" value="1"/>
</dbReference>
<evidence type="ECO:0000256" key="3">
    <source>
        <dbReference type="ARBA" id="ARBA00022729"/>
    </source>
</evidence>
<dbReference type="GO" id="GO:0050840">
    <property type="term" value="F:extracellular matrix binding"/>
    <property type="evidence" value="ECO:0007669"/>
    <property type="project" value="TreeGrafter"/>
</dbReference>
<dbReference type="GO" id="GO:0005509">
    <property type="term" value="F:calcium ion binding"/>
    <property type="evidence" value="ECO:0007669"/>
    <property type="project" value="InterPro"/>
</dbReference>
<dbReference type="InterPro" id="IPR019577">
    <property type="entry name" value="SPARC/Testican_Ca-bd-dom"/>
</dbReference>
<gene>
    <name evidence="9" type="primary">jg8432</name>
    <name evidence="9" type="ORF">PAEG_LOCUS26450</name>
</gene>
<feature type="domain" description="Follistatin/Osteonectin EGF" evidence="7">
    <location>
        <begin position="91"/>
        <end position="109"/>
    </location>
</feature>